<dbReference type="InterPro" id="IPR046342">
    <property type="entry name" value="CBS_dom_sf"/>
</dbReference>
<dbReference type="SMART" id="SM00116">
    <property type="entry name" value="CBS"/>
    <property type="match status" value="2"/>
</dbReference>
<evidence type="ECO:0000313" key="17">
    <source>
        <dbReference type="Proteomes" id="UP000525686"/>
    </source>
</evidence>
<dbReference type="EMBL" id="JABJWZ010000033">
    <property type="protein sequence ID" value="MBB1252981.1"/>
    <property type="molecule type" value="Genomic_DNA"/>
</dbReference>
<evidence type="ECO:0000256" key="7">
    <source>
        <dbReference type="PROSITE-ProRule" id="PRU00703"/>
    </source>
</evidence>
<dbReference type="InterPro" id="IPR000644">
    <property type="entry name" value="CBS_dom"/>
</dbReference>
<evidence type="ECO:0000259" key="10">
    <source>
        <dbReference type="PROSITE" id="PS51371"/>
    </source>
</evidence>
<comment type="caution">
    <text evidence="14">The sequence shown here is derived from an EMBL/GenBank/DDBJ whole genome shotgun (WGS) entry which is preliminary data.</text>
</comment>
<sequence>MTLLQLFVGALMILLNAFFVAAEFALISVRRSQIEPRAEAGERGARSTLWALEHLSALMATAQLGITLTTLVLGGVAEPAIEHLLEPAFVAVGVSGALAHTISFVVALALATYLHMLFGEMVPKNIALAEPERAALLLGPVLAALTRALRPVVFTVNAFANTLLRLLRVEPKSGVESVFSDDELARMVADSRAAGLLDERATARLRDALELGRRPVSEVVRPGARVVAARMGVTPEQLERLSASSGYSRFPVVDGSGRAVGYLHVKDALEAEARSSPFPVAAMRPIARVRAETPLDDVLGAMRRSGTHLAAVIGADGQPAGLVTMEDVLRELVGHSPAGGRPGAAEER</sequence>
<dbReference type="AlphaFoldDB" id="A0A5P0YMD6"/>
<evidence type="ECO:0000256" key="9">
    <source>
        <dbReference type="SAM" id="Phobius"/>
    </source>
</evidence>
<accession>A0A5P0YMD6</accession>
<evidence type="ECO:0000256" key="4">
    <source>
        <dbReference type="ARBA" id="ARBA00022737"/>
    </source>
</evidence>
<feature type="domain" description="CBS" evidence="10">
    <location>
        <begin position="220"/>
        <end position="278"/>
    </location>
</feature>
<keyword evidence="6 8" id="KW-0472">Membrane</keyword>
<evidence type="ECO:0000313" key="16">
    <source>
        <dbReference type="Proteomes" id="UP000517765"/>
    </source>
</evidence>
<protein>
    <submittedName>
        <fullName evidence="14">DUF21 domain-containing protein</fullName>
    </submittedName>
    <submittedName>
        <fullName evidence="12">HlyC/CorC family transporter</fullName>
    </submittedName>
</protein>
<evidence type="ECO:0000313" key="13">
    <source>
        <dbReference type="EMBL" id="MBB1257330.1"/>
    </source>
</evidence>
<feature type="transmembrane region" description="Helical" evidence="9">
    <location>
        <begin position="88"/>
        <end position="114"/>
    </location>
</feature>
<dbReference type="Pfam" id="PF00571">
    <property type="entry name" value="CBS"/>
    <property type="match status" value="2"/>
</dbReference>
<evidence type="ECO:0000313" key="15">
    <source>
        <dbReference type="Proteomes" id="UP000320857"/>
    </source>
</evidence>
<dbReference type="OrthoDB" id="110231at2"/>
<feature type="transmembrane region" description="Helical" evidence="9">
    <location>
        <begin position="50"/>
        <end position="76"/>
    </location>
</feature>
<dbReference type="Proteomes" id="UP000320857">
    <property type="component" value="Unassembled WGS sequence"/>
</dbReference>
<evidence type="ECO:0000313" key="14">
    <source>
        <dbReference type="EMBL" id="MQS01070.1"/>
    </source>
</evidence>
<keyword evidence="7" id="KW-0129">CBS domain</keyword>
<feature type="domain" description="CNNM transmembrane" evidence="11">
    <location>
        <begin position="1"/>
        <end position="205"/>
    </location>
</feature>
<comment type="subcellular location">
    <subcellularLocation>
        <location evidence="1">Cell membrane</location>
        <topology evidence="1">Multi-pass membrane protein</topology>
    </subcellularLocation>
</comment>
<dbReference type="Proteomes" id="UP000525686">
    <property type="component" value="Unassembled WGS sequence"/>
</dbReference>
<organism evidence="14 15">
    <name type="scientific">Streptomyces alkaliterrae</name>
    <dbReference type="NCBI Taxonomy" id="2213162"/>
    <lineage>
        <taxon>Bacteria</taxon>
        <taxon>Bacillati</taxon>
        <taxon>Actinomycetota</taxon>
        <taxon>Actinomycetes</taxon>
        <taxon>Kitasatosporales</taxon>
        <taxon>Streptomycetaceae</taxon>
        <taxon>Streptomyces</taxon>
    </lineage>
</organism>
<dbReference type="PROSITE" id="PS51371">
    <property type="entry name" value="CBS"/>
    <property type="match status" value="2"/>
</dbReference>
<dbReference type="InterPro" id="IPR044751">
    <property type="entry name" value="Ion_transp-like_CBS"/>
</dbReference>
<dbReference type="EMBL" id="VJYK02000024">
    <property type="protein sequence ID" value="MQS01070.1"/>
    <property type="molecule type" value="Genomic_DNA"/>
</dbReference>
<dbReference type="EMBL" id="JABJXA010000002">
    <property type="protein sequence ID" value="MBB1257330.1"/>
    <property type="molecule type" value="Genomic_DNA"/>
</dbReference>
<dbReference type="PROSITE" id="PS51846">
    <property type="entry name" value="CNNM"/>
    <property type="match status" value="1"/>
</dbReference>
<evidence type="ECO:0000313" key="12">
    <source>
        <dbReference type="EMBL" id="MBB1252981.1"/>
    </source>
</evidence>
<evidence type="ECO:0000256" key="3">
    <source>
        <dbReference type="ARBA" id="ARBA00022692"/>
    </source>
</evidence>
<dbReference type="CDD" id="cd04590">
    <property type="entry name" value="CBS_pair_CorC_HlyC_assoc"/>
    <property type="match status" value="1"/>
</dbReference>
<dbReference type="RefSeq" id="WP_143646547.1">
    <property type="nucleotide sequence ID" value="NZ_JABJWZ010000033.1"/>
</dbReference>
<reference evidence="12" key="3">
    <citation type="journal article" name="Syst. Appl. Microbiol.">
        <title>Streptomyces alkaliterrae sp. nov., isolated from an alkaline soil, and emended descriptions of Streptomyces alkaliphilus, Streptomyces calidiresistens and Streptomyces durbertensis.</title>
        <authorList>
            <person name="Swiecimska M."/>
            <person name="Golinska P."/>
            <person name="Nouioui I."/>
            <person name="Wypij M."/>
            <person name="Rai M."/>
            <person name="Sangal V."/>
            <person name="Goodfellow M."/>
        </authorList>
    </citation>
    <scope>NUCLEOTIDE SEQUENCE</scope>
    <source>
        <strain evidence="12">OF3</strain>
        <strain evidence="13">OF8</strain>
    </source>
</reference>
<keyword evidence="5 8" id="KW-1133">Transmembrane helix</keyword>
<keyword evidence="3 8" id="KW-0812">Transmembrane</keyword>
<dbReference type="PANTHER" id="PTHR43099:SF4">
    <property type="entry name" value="INTEGRAL MEMBRANE PROTEIN"/>
    <property type="match status" value="1"/>
</dbReference>
<name>A0A5P0YMD6_9ACTN</name>
<gene>
    <name evidence="14" type="ORF">FNX44_004140</name>
    <name evidence="12" type="ORF">H3146_06310</name>
    <name evidence="13" type="ORF">H3147_00575</name>
</gene>
<reference evidence="16 17" key="2">
    <citation type="submission" date="2020-05" db="EMBL/GenBank/DDBJ databases">
        <title>Classification of alakaliphilic streptomycetes isolated from an alkaline soil next to Lonar Crater, India and a proposal for the recognition of Streptomyces alkaliterrae sp. nov.</title>
        <authorList>
            <person name="Golinska P."/>
        </authorList>
    </citation>
    <scope>NUCLEOTIDE SEQUENCE [LARGE SCALE GENOMIC DNA]</scope>
    <source>
        <strain evidence="17">OF3</strain>
        <strain evidence="16">OF8</strain>
    </source>
</reference>
<feature type="transmembrane region" description="Helical" evidence="9">
    <location>
        <begin position="6"/>
        <end position="29"/>
    </location>
</feature>
<evidence type="ECO:0000256" key="2">
    <source>
        <dbReference type="ARBA" id="ARBA00022475"/>
    </source>
</evidence>
<keyword evidence="4" id="KW-0677">Repeat</keyword>
<dbReference type="SUPFAM" id="SSF54631">
    <property type="entry name" value="CBS-domain pair"/>
    <property type="match status" value="1"/>
</dbReference>
<dbReference type="Proteomes" id="UP000517765">
    <property type="component" value="Unassembled WGS sequence"/>
</dbReference>
<dbReference type="InterPro" id="IPR002550">
    <property type="entry name" value="CNNM"/>
</dbReference>
<dbReference type="PANTHER" id="PTHR43099">
    <property type="entry name" value="UPF0053 PROTEIN YRKA"/>
    <property type="match status" value="1"/>
</dbReference>
<proteinExistence type="predicted"/>
<keyword evidence="2" id="KW-1003">Cell membrane</keyword>
<evidence type="ECO:0000259" key="11">
    <source>
        <dbReference type="PROSITE" id="PS51846"/>
    </source>
</evidence>
<dbReference type="Gene3D" id="3.10.580.10">
    <property type="entry name" value="CBS-domain"/>
    <property type="match status" value="1"/>
</dbReference>
<reference evidence="14 15" key="1">
    <citation type="submission" date="2019-10" db="EMBL/GenBank/DDBJ databases">
        <title>Streptomyces sp. nov., a novel actinobacterium isolated from alkaline environment.</title>
        <authorList>
            <person name="Golinska P."/>
        </authorList>
    </citation>
    <scope>NUCLEOTIDE SEQUENCE [LARGE SCALE GENOMIC DNA]</scope>
    <source>
        <strain evidence="14 15">OF1</strain>
    </source>
</reference>
<evidence type="ECO:0000256" key="8">
    <source>
        <dbReference type="PROSITE-ProRule" id="PRU01193"/>
    </source>
</evidence>
<evidence type="ECO:0000256" key="1">
    <source>
        <dbReference type="ARBA" id="ARBA00004651"/>
    </source>
</evidence>
<dbReference type="InterPro" id="IPR051676">
    <property type="entry name" value="UPF0053_domain"/>
</dbReference>
<dbReference type="Pfam" id="PF01595">
    <property type="entry name" value="CNNM"/>
    <property type="match status" value="1"/>
</dbReference>
<evidence type="ECO:0000256" key="5">
    <source>
        <dbReference type="ARBA" id="ARBA00022989"/>
    </source>
</evidence>
<keyword evidence="15" id="KW-1185">Reference proteome</keyword>
<evidence type="ECO:0000256" key="6">
    <source>
        <dbReference type="ARBA" id="ARBA00023136"/>
    </source>
</evidence>
<dbReference type="GO" id="GO:0005886">
    <property type="term" value="C:plasma membrane"/>
    <property type="evidence" value="ECO:0007669"/>
    <property type="project" value="UniProtKB-SubCell"/>
</dbReference>
<feature type="domain" description="CBS" evidence="10">
    <location>
        <begin position="282"/>
        <end position="338"/>
    </location>
</feature>